<dbReference type="FunFam" id="4.10.1000.10:FF:000001">
    <property type="entry name" value="zinc finger CCCH domain-containing protein 15-like"/>
    <property type="match status" value="1"/>
</dbReference>
<dbReference type="GO" id="GO:0008270">
    <property type="term" value="F:zinc ion binding"/>
    <property type="evidence" value="ECO:0007669"/>
    <property type="project" value="UniProtKB-KW"/>
</dbReference>
<evidence type="ECO:0000256" key="1">
    <source>
        <dbReference type="ARBA" id="ARBA00022723"/>
    </source>
</evidence>
<evidence type="ECO:0000313" key="8">
    <source>
        <dbReference type="Proteomes" id="UP000268014"/>
    </source>
</evidence>
<dbReference type="OrthoDB" id="410307at2759"/>
<keyword evidence="4 5" id="KW-0862">Zinc</keyword>
<dbReference type="AlphaFoldDB" id="A0A0N4W5F5"/>
<evidence type="ECO:0000256" key="4">
    <source>
        <dbReference type="ARBA" id="ARBA00022833"/>
    </source>
</evidence>
<dbReference type="PROSITE" id="PS50103">
    <property type="entry name" value="ZF_C3H1"/>
    <property type="match status" value="2"/>
</dbReference>
<keyword evidence="1 5" id="KW-0479">Metal-binding</keyword>
<evidence type="ECO:0000313" key="9">
    <source>
        <dbReference type="WBParaSite" id="HPLM_0000519001-mRNA-1"/>
    </source>
</evidence>
<organism evidence="9">
    <name type="scientific">Haemonchus placei</name>
    <name type="common">Barber's pole worm</name>
    <dbReference type="NCBI Taxonomy" id="6290"/>
    <lineage>
        <taxon>Eukaryota</taxon>
        <taxon>Metazoa</taxon>
        <taxon>Ecdysozoa</taxon>
        <taxon>Nematoda</taxon>
        <taxon>Chromadorea</taxon>
        <taxon>Rhabditida</taxon>
        <taxon>Rhabditina</taxon>
        <taxon>Rhabditomorpha</taxon>
        <taxon>Strongyloidea</taxon>
        <taxon>Trichostrongylidae</taxon>
        <taxon>Haemonchus</taxon>
    </lineage>
</organism>
<dbReference type="GO" id="GO:0005829">
    <property type="term" value="C:cytosol"/>
    <property type="evidence" value="ECO:0007669"/>
    <property type="project" value="TreeGrafter"/>
</dbReference>
<dbReference type="GO" id="GO:0003730">
    <property type="term" value="F:mRNA 3'-UTR binding"/>
    <property type="evidence" value="ECO:0007669"/>
    <property type="project" value="TreeGrafter"/>
</dbReference>
<dbReference type="Proteomes" id="UP000268014">
    <property type="component" value="Unassembled WGS sequence"/>
</dbReference>
<dbReference type="GO" id="GO:0080090">
    <property type="term" value="P:regulation of primary metabolic process"/>
    <property type="evidence" value="ECO:0007669"/>
    <property type="project" value="UniProtKB-ARBA"/>
</dbReference>
<reference evidence="9" key="1">
    <citation type="submission" date="2017-02" db="UniProtKB">
        <authorList>
            <consortium name="WormBaseParasite"/>
        </authorList>
    </citation>
    <scope>IDENTIFICATION</scope>
</reference>
<dbReference type="InterPro" id="IPR036855">
    <property type="entry name" value="Znf_CCCH_sf"/>
</dbReference>
<evidence type="ECO:0000256" key="5">
    <source>
        <dbReference type="PROSITE-ProRule" id="PRU00723"/>
    </source>
</evidence>
<dbReference type="Gene3D" id="4.10.1000.10">
    <property type="entry name" value="Zinc finger, CCCH-type"/>
    <property type="match status" value="1"/>
</dbReference>
<name>A0A0N4W5F5_HAEPC</name>
<sequence>MKAFCRKDEAFKTALCDAFKKFGFCPYGDACRFAHGDGELRLPAQPRGKAHPKYKTQLCDKFSTFGHCPYGPRCQFIHKLKKVRAPQKKANLPETTFILKGLPLIQYERLLAAGQISVSFQKKLFFNDLSS</sequence>
<dbReference type="SUPFAM" id="SSF90229">
    <property type="entry name" value="CCCH zinc finger"/>
    <property type="match status" value="2"/>
</dbReference>
<feature type="zinc finger region" description="C3H1-type" evidence="5">
    <location>
        <begin position="10"/>
        <end position="38"/>
    </location>
</feature>
<dbReference type="WBParaSite" id="HPLM_0000519001-mRNA-1">
    <property type="protein sequence ID" value="HPLM_0000519001-mRNA-1"/>
    <property type="gene ID" value="HPLM_0000519001"/>
</dbReference>
<dbReference type="GO" id="GO:0010468">
    <property type="term" value="P:regulation of gene expression"/>
    <property type="evidence" value="ECO:0007669"/>
    <property type="project" value="UniProtKB-ARBA"/>
</dbReference>
<evidence type="ECO:0000256" key="3">
    <source>
        <dbReference type="ARBA" id="ARBA00022771"/>
    </source>
</evidence>
<feature type="zinc finger region" description="C3H1-type" evidence="5">
    <location>
        <begin position="53"/>
        <end position="81"/>
    </location>
</feature>
<dbReference type="InterPro" id="IPR045877">
    <property type="entry name" value="ZFP36-like"/>
</dbReference>
<dbReference type="STRING" id="6290.A0A0N4W5F5"/>
<dbReference type="GO" id="GO:0030154">
    <property type="term" value="P:cell differentiation"/>
    <property type="evidence" value="ECO:0007669"/>
    <property type="project" value="UniProtKB-ARBA"/>
</dbReference>
<keyword evidence="2" id="KW-0677">Repeat</keyword>
<proteinExistence type="predicted"/>
<accession>A0A0N4W5F5</accession>
<dbReference type="PANTHER" id="PTHR12547:SF144">
    <property type="entry name" value="C3H1-TYPE DOMAIN-CONTAINING PROTEIN"/>
    <property type="match status" value="1"/>
</dbReference>
<protein>
    <submittedName>
        <fullName evidence="9">C3H1-type domain-containing protein</fullName>
    </submittedName>
</protein>
<evidence type="ECO:0000313" key="7">
    <source>
        <dbReference type="EMBL" id="VDO25146.1"/>
    </source>
</evidence>
<feature type="domain" description="C3H1-type" evidence="6">
    <location>
        <begin position="53"/>
        <end position="81"/>
    </location>
</feature>
<keyword evidence="8" id="KW-1185">Reference proteome</keyword>
<dbReference type="InterPro" id="IPR000571">
    <property type="entry name" value="Znf_CCCH"/>
</dbReference>
<evidence type="ECO:0000259" key="6">
    <source>
        <dbReference type="PROSITE" id="PS50103"/>
    </source>
</evidence>
<keyword evidence="3 5" id="KW-0863">Zinc-finger</keyword>
<gene>
    <name evidence="7" type="ORF">HPLM_LOCUS5182</name>
</gene>
<reference evidence="7 8" key="2">
    <citation type="submission" date="2018-11" db="EMBL/GenBank/DDBJ databases">
        <authorList>
            <consortium name="Pathogen Informatics"/>
        </authorList>
    </citation>
    <scope>NUCLEOTIDE SEQUENCE [LARGE SCALE GENOMIC DNA]</scope>
    <source>
        <strain evidence="7 8">MHpl1</strain>
    </source>
</reference>
<dbReference type="Gene3D" id="6.10.250.3220">
    <property type="match status" value="1"/>
</dbReference>
<evidence type="ECO:0000256" key="2">
    <source>
        <dbReference type="ARBA" id="ARBA00022737"/>
    </source>
</evidence>
<dbReference type="Pfam" id="PF00642">
    <property type="entry name" value="zf-CCCH"/>
    <property type="match status" value="2"/>
</dbReference>
<dbReference type="FunFam" id="4.10.1000.10:FF:000018">
    <property type="entry name" value="Zinc finger protein"/>
    <property type="match status" value="1"/>
</dbReference>
<dbReference type="SMART" id="SM00356">
    <property type="entry name" value="ZnF_C3H1"/>
    <property type="match status" value="2"/>
</dbReference>
<dbReference type="PANTHER" id="PTHR12547">
    <property type="entry name" value="CCCH ZINC FINGER/TIS11-RELATED"/>
    <property type="match status" value="1"/>
</dbReference>
<dbReference type="EMBL" id="UZAF01016300">
    <property type="protein sequence ID" value="VDO25146.1"/>
    <property type="molecule type" value="Genomic_DNA"/>
</dbReference>
<dbReference type="GO" id="GO:0043186">
    <property type="term" value="C:P granule"/>
    <property type="evidence" value="ECO:0007669"/>
    <property type="project" value="UniProtKB-ARBA"/>
</dbReference>
<feature type="domain" description="C3H1-type" evidence="6">
    <location>
        <begin position="10"/>
        <end position="38"/>
    </location>
</feature>